<feature type="domain" description="Acyl-CoA oxidase/dehydrogenase middle" evidence="8">
    <location>
        <begin position="123"/>
        <end position="203"/>
    </location>
</feature>
<dbReference type="SUPFAM" id="SSF56645">
    <property type="entry name" value="Acyl-CoA dehydrogenase NM domain-like"/>
    <property type="match status" value="1"/>
</dbReference>
<dbReference type="Pfam" id="PF02771">
    <property type="entry name" value="Acyl-CoA_dh_N"/>
    <property type="match status" value="1"/>
</dbReference>
<dbReference type="GO" id="GO:0003995">
    <property type="term" value="F:acyl-CoA dehydrogenase activity"/>
    <property type="evidence" value="ECO:0007669"/>
    <property type="project" value="TreeGrafter"/>
</dbReference>
<dbReference type="OrthoDB" id="7328575at2"/>
<organism evidence="10 11">
    <name type="scientific">Trujillonella endophytica</name>
    <dbReference type="NCBI Taxonomy" id="673521"/>
    <lineage>
        <taxon>Bacteria</taxon>
        <taxon>Bacillati</taxon>
        <taxon>Actinomycetota</taxon>
        <taxon>Actinomycetes</taxon>
        <taxon>Geodermatophilales</taxon>
        <taxon>Geodermatophilaceae</taxon>
        <taxon>Trujillonella</taxon>
    </lineage>
</organism>
<dbReference type="InterPro" id="IPR013786">
    <property type="entry name" value="AcylCoA_DH/ox_N"/>
</dbReference>
<protein>
    <recommendedName>
        <fullName evidence="12">Acyl-CoA dehydrogenase</fullName>
    </recommendedName>
</protein>
<name>A0A1H8PST8_9ACTN</name>
<dbReference type="InterPro" id="IPR009075">
    <property type="entry name" value="AcylCo_DH/oxidase_C"/>
</dbReference>
<evidence type="ECO:0000259" key="7">
    <source>
        <dbReference type="Pfam" id="PF00441"/>
    </source>
</evidence>
<evidence type="ECO:0000259" key="8">
    <source>
        <dbReference type="Pfam" id="PF02770"/>
    </source>
</evidence>
<dbReference type="InterPro" id="IPR009100">
    <property type="entry name" value="AcylCoA_DH/oxidase_NM_dom_sf"/>
</dbReference>
<evidence type="ECO:0000256" key="2">
    <source>
        <dbReference type="ARBA" id="ARBA00009347"/>
    </source>
</evidence>
<keyword evidence="4 6" id="KW-0274">FAD</keyword>
<dbReference type="PANTHER" id="PTHR43884:SF20">
    <property type="entry name" value="ACYL-COA DEHYDROGENASE FADE28"/>
    <property type="match status" value="1"/>
</dbReference>
<dbReference type="Proteomes" id="UP000198960">
    <property type="component" value="Unassembled WGS sequence"/>
</dbReference>
<evidence type="ECO:0000256" key="1">
    <source>
        <dbReference type="ARBA" id="ARBA00001974"/>
    </source>
</evidence>
<dbReference type="GO" id="GO:0050660">
    <property type="term" value="F:flavin adenine dinucleotide binding"/>
    <property type="evidence" value="ECO:0007669"/>
    <property type="project" value="InterPro"/>
</dbReference>
<dbReference type="STRING" id="673521.SAMN05660991_00347"/>
<dbReference type="SUPFAM" id="SSF47203">
    <property type="entry name" value="Acyl-CoA dehydrogenase C-terminal domain-like"/>
    <property type="match status" value="1"/>
</dbReference>
<dbReference type="PANTHER" id="PTHR43884">
    <property type="entry name" value="ACYL-COA DEHYDROGENASE"/>
    <property type="match status" value="1"/>
</dbReference>
<keyword evidence="5 6" id="KW-0560">Oxidoreductase</keyword>
<dbReference type="Gene3D" id="1.10.540.10">
    <property type="entry name" value="Acyl-CoA dehydrogenase/oxidase, N-terminal domain"/>
    <property type="match status" value="1"/>
</dbReference>
<comment type="similarity">
    <text evidence="2 6">Belongs to the acyl-CoA dehydrogenase family.</text>
</comment>
<evidence type="ECO:0000256" key="4">
    <source>
        <dbReference type="ARBA" id="ARBA00022827"/>
    </source>
</evidence>
<dbReference type="Gene3D" id="2.40.110.10">
    <property type="entry name" value="Butyryl-CoA Dehydrogenase, subunit A, domain 2"/>
    <property type="match status" value="1"/>
</dbReference>
<dbReference type="InterPro" id="IPR037069">
    <property type="entry name" value="AcylCoA_DH/ox_N_sf"/>
</dbReference>
<dbReference type="EMBL" id="FOEE01000001">
    <property type="protein sequence ID" value="SEO44757.1"/>
    <property type="molecule type" value="Genomic_DNA"/>
</dbReference>
<comment type="cofactor">
    <cofactor evidence="1 6">
        <name>FAD</name>
        <dbReference type="ChEBI" id="CHEBI:57692"/>
    </cofactor>
</comment>
<dbReference type="Pfam" id="PF02770">
    <property type="entry name" value="Acyl-CoA_dh_M"/>
    <property type="match status" value="1"/>
</dbReference>
<dbReference type="InterPro" id="IPR046373">
    <property type="entry name" value="Acyl-CoA_Oxase/DH_mid-dom_sf"/>
</dbReference>
<gene>
    <name evidence="10" type="ORF">SAMN05660991_00347</name>
</gene>
<evidence type="ECO:0008006" key="12">
    <source>
        <dbReference type="Google" id="ProtNLM"/>
    </source>
</evidence>
<sequence length="394" mass="40978">MDFQFDSEQNDLREAVRGLLERAYGDAEERRRVTRADPGFDEKTWARLAEMGVLGLPFAEADGGMGAGPIEVAIVAEQIGRVLAPEPFVEAVVLAGGLVAAVGTAEQRAELLGPLSEGSSVLAFAHAEPATRWSAAAVGVTATRDGDAWTLTGVKEPVLAGARADVLVVSAVTGGGTALFVVDGDATGLTRTGYRTHDGGRAANVTFAATPARLLGDGGSPTHPADRTPDIERAFALARIAYANEAVGAMDTALRTTSEYLTTRKQFGVTLNKFQALTFRAADMYVSLELARSVALWASMVADAGGDVVSAADRARLQTSRAGRHIGQEAIQLHGGIGVTAEYKVGHYTSRLTAIDHVLGDGDFALDRLAATVGDHPTVDPLGAPYAPGAGVDA</sequence>
<dbReference type="Pfam" id="PF00441">
    <property type="entry name" value="Acyl-CoA_dh_1"/>
    <property type="match status" value="1"/>
</dbReference>
<proteinExistence type="inferred from homology"/>
<feature type="domain" description="Acyl-CoA dehydrogenase/oxidase C-terminal" evidence="7">
    <location>
        <begin position="232"/>
        <end position="370"/>
    </location>
</feature>
<feature type="domain" description="Acyl-CoA dehydrogenase/oxidase N-terminal" evidence="9">
    <location>
        <begin position="7"/>
        <end position="118"/>
    </location>
</feature>
<reference evidence="11" key="1">
    <citation type="submission" date="2016-10" db="EMBL/GenBank/DDBJ databases">
        <authorList>
            <person name="Varghese N."/>
            <person name="Submissions S."/>
        </authorList>
    </citation>
    <scope>NUCLEOTIDE SEQUENCE [LARGE SCALE GENOMIC DNA]</scope>
    <source>
        <strain evidence="11">DSM 45413</strain>
    </source>
</reference>
<evidence type="ECO:0000313" key="10">
    <source>
        <dbReference type="EMBL" id="SEO44757.1"/>
    </source>
</evidence>
<dbReference type="InterPro" id="IPR006091">
    <property type="entry name" value="Acyl-CoA_Oxase/DH_mid-dom"/>
</dbReference>
<evidence type="ECO:0000256" key="6">
    <source>
        <dbReference type="RuleBase" id="RU362125"/>
    </source>
</evidence>
<keyword evidence="11" id="KW-1185">Reference proteome</keyword>
<evidence type="ECO:0000256" key="5">
    <source>
        <dbReference type="ARBA" id="ARBA00023002"/>
    </source>
</evidence>
<dbReference type="AlphaFoldDB" id="A0A1H8PST8"/>
<evidence type="ECO:0000259" key="9">
    <source>
        <dbReference type="Pfam" id="PF02771"/>
    </source>
</evidence>
<evidence type="ECO:0000256" key="3">
    <source>
        <dbReference type="ARBA" id="ARBA00022630"/>
    </source>
</evidence>
<keyword evidence="3 6" id="KW-0285">Flavoprotein</keyword>
<dbReference type="RefSeq" id="WP_091939464.1">
    <property type="nucleotide sequence ID" value="NZ_FOEE01000001.1"/>
</dbReference>
<evidence type="ECO:0000313" key="11">
    <source>
        <dbReference type="Proteomes" id="UP000198960"/>
    </source>
</evidence>
<dbReference type="CDD" id="cd00567">
    <property type="entry name" value="ACAD"/>
    <property type="match status" value="1"/>
</dbReference>
<accession>A0A1H8PST8</accession>
<dbReference type="InterPro" id="IPR036250">
    <property type="entry name" value="AcylCo_DH-like_C"/>
</dbReference>
<dbReference type="Gene3D" id="1.20.140.10">
    <property type="entry name" value="Butyryl-CoA Dehydrogenase, subunit A, domain 3"/>
    <property type="match status" value="1"/>
</dbReference>